<reference evidence="1 2" key="1">
    <citation type="journal article" date="2022" name="Arch. Microbiol.">
        <title>Paraburkholderia bengalensis sp. nov. isolated from roots of Oryza sativa, IR64.</title>
        <authorList>
            <person name="Nag P."/>
            <person name="Mondal N."/>
            <person name="Sarkar J."/>
            <person name="Das S."/>
        </authorList>
    </citation>
    <scope>NUCLEOTIDE SEQUENCE [LARGE SCALE GENOMIC DNA]</scope>
    <source>
        <strain evidence="1 2">IR64_4_BI</strain>
    </source>
</reference>
<dbReference type="Proteomes" id="UP001386437">
    <property type="component" value="Unassembled WGS sequence"/>
</dbReference>
<evidence type="ECO:0000313" key="1">
    <source>
        <dbReference type="EMBL" id="MEI5995719.1"/>
    </source>
</evidence>
<evidence type="ECO:0000313" key="2">
    <source>
        <dbReference type="Proteomes" id="UP001386437"/>
    </source>
</evidence>
<organism evidence="1 2">
    <name type="scientific">Paraburkholderia bengalensis</name>
    <dbReference type="NCBI Taxonomy" id="2747562"/>
    <lineage>
        <taxon>Bacteria</taxon>
        <taxon>Pseudomonadati</taxon>
        <taxon>Pseudomonadota</taxon>
        <taxon>Betaproteobacteria</taxon>
        <taxon>Burkholderiales</taxon>
        <taxon>Burkholderiaceae</taxon>
        <taxon>Paraburkholderia</taxon>
    </lineage>
</organism>
<sequence length="80" mass="8732">MDRTITYRGFEISVILTPSSEGEDLYDVKMQVKGGEKLAIIGESGRAVMLRHGPFTARWAYLIGEVAGQAAIDLLFANAD</sequence>
<keyword evidence="2" id="KW-1185">Reference proteome</keyword>
<proteinExistence type="predicted"/>
<comment type="caution">
    <text evidence="1">The sequence shown here is derived from an EMBL/GenBank/DDBJ whole genome shotgun (WGS) entry which is preliminary data.</text>
</comment>
<gene>
    <name evidence="1" type="ORF">H3V53_00365</name>
</gene>
<dbReference type="RefSeq" id="WP_336596190.1">
    <property type="nucleotide sequence ID" value="NZ_JACFYJ010000001.1"/>
</dbReference>
<protein>
    <submittedName>
        <fullName evidence="1">Uncharacterized protein</fullName>
    </submittedName>
</protein>
<dbReference type="EMBL" id="JACFYJ010000001">
    <property type="protein sequence ID" value="MEI5995719.1"/>
    <property type="molecule type" value="Genomic_DNA"/>
</dbReference>
<accession>A0ABU8IJB5</accession>
<name>A0ABU8IJB5_9BURK</name>